<dbReference type="InterPro" id="IPR002182">
    <property type="entry name" value="NB-ARC"/>
</dbReference>
<dbReference type="InterPro" id="IPR035897">
    <property type="entry name" value="Toll_tir_struct_dom_sf"/>
</dbReference>
<proteinExistence type="predicted"/>
<dbReference type="PRINTS" id="PR00364">
    <property type="entry name" value="DISEASERSIST"/>
</dbReference>
<evidence type="ECO:0000256" key="5">
    <source>
        <dbReference type="ARBA" id="ARBA00023027"/>
    </source>
</evidence>
<dbReference type="Gene3D" id="3.80.10.10">
    <property type="entry name" value="Ribonuclease Inhibitor"/>
    <property type="match status" value="3"/>
</dbReference>
<dbReference type="SUPFAM" id="SSF52540">
    <property type="entry name" value="P-loop containing nucleoside triphosphate hydrolases"/>
    <property type="match status" value="1"/>
</dbReference>
<accession>A0A5N5MPY4</accession>
<evidence type="ECO:0000256" key="3">
    <source>
        <dbReference type="ARBA" id="ARBA00022737"/>
    </source>
</evidence>
<reference evidence="9" key="1">
    <citation type="journal article" date="2019" name="Gigascience">
        <title>De novo genome assembly of the endangered Acer yangbiense, a plant species with extremely small populations endemic to Yunnan Province, China.</title>
        <authorList>
            <person name="Yang J."/>
            <person name="Wariss H.M."/>
            <person name="Tao L."/>
            <person name="Zhang R."/>
            <person name="Yun Q."/>
            <person name="Hollingsworth P."/>
            <person name="Dao Z."/>
            <person name="Luo G."/>
            <person name="Guo H."/>
            <person name="Ma Y."/>
            <person name="Sun W."/>
        </authorList>
    </citation>
    <scope>NUCLEOTIDE SEQUENCE [LARGE SCALE GENOMIC DNA]</scope>
    <source>
        <strain evidence="9">cv. br00</strain>
    </source>
</reference>
<evidence type="ECO:0000256" key="4">
    <source>
        <dbReference type="ARBA" id="ARBA00022801"/>
    </source>
</evidence>
<evidence type="ECO:0000256" key="6">
    <source>
        <dbReference type="ARBA" id="ARBA00047304"/>
    </source>
</evidence>
<comment type="catalytic activity">
    <reaction evidence="6">
        <text>NAD(+) + H2O = ADP-D-ribose + nicotinamide + H(+)</text>
        <dbReference type="Rhea" id="RHEA:16301"/>
        <dbReference type="ChEBI" id="CHEBI:15377"/>
        <dbReference type="ChEBI" id="CHEBI:15378"/>
        <dbReference type="ChEBI" id="CHEBI:17154"/>
        <dbReference type="ChEBI" id="CHEBI:57540"/>
        <dbReference type="ChEBI" id="CHEBI:57967"/>
        <dbReference type="EC" id="3.2.2.6"/>
    </reaction>
    <physiologicalReaction direction="left-to-right" evidence="6">
        <dbReference type="Rhea" id="RHEA:16302"/>
    </physiologicalReaction>
</comment>
<evidence type="ECO:0000256" key="1">
    <source>
        <dbReference type="ARBA" id="ARBA00011982"/>
    </source>
</evidence>
<dbReference type="InterPro" id="IPR027417">
    <property type="entry name" value="P-loop_NTPase"/>
</dbReference>
<dbReference type="Pfam" id="PF01582">
    <property type="entry name" value="TIR"/>
    <property type="match status" value="1"/>
</dbReference>
<dbReference type="EMBL" id="VDCV01000005">
    <property type="protein sequence ID" value="KAB5556246.1"/>
    <property type="molecule type" value="Genomic_DNA"/>
</dbReference>
<protein>
    <recommendedName>
        <fullName evidence="1">ADP-ribosyl cyclase/cyclic ADP-ribose hydrolase</fullName>
        <ecNumber evidence="1">3.2.2.6</ecNumber>
    </recommendedName>
</protein>
<dbReference type="Proteomes" id="UP000326939">
    <property type="component" value="Chromosome 5"/>
</dbReference>
<evidence type="ECO:0000313" key="9">
    <source>
        <dbReference type="Proteomes" id="UP000326939"/>
    </source>
</evidence>
<keyword evidence="4" id="KW-0378">Hydrolase</keyword>
<dbReference type="GO" id="GO:0006952">
    <property type="term" value="P:defense response"/>
    <property type="evidence" value="ECO:0007669"/>
    <property type="project" value="InterPro"/>
</dbReference>
<dbReference type="PROSITE" id="PS50104">
    <property type="entry name" value="TIR"/>
    <property type="match status" value="1"/>
</dbReference>
<dbReference type="InterPro" id="IPR032675">
    <property type="entry name" value="LRR_dom_sf"/>
</dbReference>
<dbReference type="Pfam" id="PF00931">
    <property type="entry name" value="NB-ARC"/>
    <property type="match status" value="1"/>
</dbReference>
<keyword evidence="3" id="KW-0677">Repeat</keyword>
<dbReference type="InterPro" id="IPR045344">
    <property type="entry name" value="C-JID"/>
</dbReference>
<keyword evidence="5" id="KW-0520">NAD</keyword>
<dbReference type="SUPFAM" id="SSF52200">
    <property type="entry name" value="Toll/Interleukin receptor TIR domain"/>
    <property type="match status" value="1"/>
</dbReference>
<keyword evidence="9" id="KW-1185">Reference proteome</keyword>
<dbReference type="InterPro" id="IPR000157">
    <property type="entry name" value="TIR_dom"/>
</dbReference>
<dbReference type="SUPFAM" id="SSF52058">
    <property type="entry name" value="L domain-like"/>
    <property type="match status" value="1"/>
</dbReference>
<evidence type="ECO:0000256" key="2">
    <source>
        <dbReference type="ARBA" id="ARBA00022614"/>
    </source>
</evidence>
<dbReference type="FunFam" id="3.40.50.10140:FF:000007">
    <property type="entry name" value="Disease resistance protein (TIR-NBS-LRR class)"/>
    <property type="match status" value="1"/>
</dbReference>
<organism evidence="8 9">
    <name type="scientific">Salix brachista</name>
    <dbReference type="NCBI Taxonomy" id="2182728"/>
    <lineage>
        <taxon>Eukaryota</taxon>
        <taxon>Viridiplantae</taxon>
        <taxon>Streptophyta</taxon>
        <taxon>Embryophyta</taxon>
        <taxon>Tracheophyta</taxon>
        <taxon>Spermatophyta</taxon>
        <taxon>Magnoliopsida</taxon>
        <taxon>eudicotyledons</taxon>
        <taxon>Gunneridae</taxon>
        <taxon>Pentapetalae</taxon>
        <taxon>rosids</taxon>
        <taxon>fabids</taxon>
        <taxon>Malpighiales</taxon>
        <taxon>Salicaceae</taxon>
        <taxon>Saliceae</taxon>
        <taxon>Salix</taxon>
    </lineage>
</organism>
<dbReference type="Gene3D" id="3.40.50.300">
    <property type="entry name" value="P-loop containing nucleotide triphosphate hydrolases"/>
    <property type="match status" value="1"/>
</dbReference>
<dbReference type="PANTHER" id="PTHR11017:SF555">
    <property type="entry name" value="TIR-NBS-LRR RCT1-LIKE RESISTANCE PROTEIN"/>
    <property type="match status" value="1"/>
</dbReference>
<dbReference type="EC" id="3.2.2.6" evidence="1"/>
<sequence>MVAQLRTNRGEDNEVFLSCGKDTRYSFTSHLYHALQRNQIDAFIDKQLHGGEKLEPALLKRIEDSYISVVIFSENYADSTFGLRELSKIHQCMETKGQKVLPVFHQLDPSQVQNLTGSYGEALSRHERDCASEEVESWRHALKEIANLKGWDSSVIKDETKLIEEIVSDIQRKLHHAPSTSIDAKGLVGMQSRVKHIESSLSFGSTGVLTVGIWGMGGIGKSTTAEAVYKRNSHKFEGRYFFRDVRKESKNRGVFHVRQEILRGVLENKDLNIDTTEDYLQQTLDREERSGIDRLIDMCLIKVVENVIWMHDVLLKLGRDIVVQENVDPRERSRLWDADDVCRVLTTQGTGKVESISLDLSETKEIYLSPAAFEGMYNLRLLKFYYPYPSEERDRIHLPQGLHFLPNELRILDWCDYPLKSLPSNFFPKKLVVLEMPRSQLEQLWNEYQSLENLKLMDLHFSSKLIIIDLDFSKVPNLEVLNLEQSHRCSKSKVYNDESPCTLPSSIGFLSQLVKLDLSSCSSRTCLPHNIGELKSLVELELECCSKLARLPTSIGELKCLVKLKLKGCSELASLPESIGQLKCLEALDLCSCSNLASLPDSIGQLKCLEHLNLSQCLNLESLPNSIYDLESLKRLDLGNCSKLYGFPILNPRRSKVEEIASTTNLQSLNLGLCGVLETPGCIGSWVSLKVLIFSYNDFERIPVNIKLFPMLIELHLNGCKRLQHLPQLPSSLRVLIASNCISLTSVEGIFMQGEKDYEAASQQFNFSNCLQLDQNSLTKIIGDARLRILHMTTSLFNQQYFGEPTVRLCVPGSEVPEWFTYKNTGGPTVKIKLPAHWHRANTTDQLSGFILCAIVSFDPSQGYPPDFDIKCECHLITEDGTQSELSFQYYKGEMNKWSLWEREHVFIWSIHSHCSFKEASFHFKPLARFTPTAVVQSGVHPLFVEDCTLKSMETA</sequence>
<dbReference type="Gene3D" id="3.40.50.10140">
    <property type="entry name" value="Toll/interleukin-1 receptor homology (TIR) domain"/>
    <property type="match status" value="1"/>
</dbReference>
<evidence type="ECO:0000259" key="7">
    <source>
        <dbReference type="PROSITE" id="PS50104"/>
    </source>
</evidence>
<gene>
    <name evidence="8" type="ORF">DKX38_007155</name>
</gene>
<feature type="domain" description="TIR" evidence="7">
    <location>
        <begin position="11"/>
        <end position="174"/>
    </location>
</feature>
<dbReference type="InterPro" id="IPR044974">
    <property type="entry name" value="Disease_R_plants"/>
</dbReference>
<keyword evidence="2" id="KW-0433">Leucine-rich repeat</keyword>
<dbReference type="AlphaFoldDB" id="A0A5N5MPY4"/>
<comment type="caution">
    <text evidence="8">The sequence shown here is derived from an EMBL/GenBank/DDBJ whole genome shotgun (WGS) entry which is preliminary data.</text>
</comment>
<name>A0A5N5MPY4_9ROSI</name>
<dbReference type="Pfam" id="PF20160">
    <property type="entry name" value="C-JID"/>
    <property type="match status" value="1"/>
</dbReference>
<dbReference type="PANTHER" id="PTHR11017">
    <property type="entry name" value="LEUCINE-RICH REPEAT-CONTAINING PROTEIN"/>
    <property type="match status" value="1"/>
</dbReference>
<dbReference type="GO" id="GO:0007165">
    <property type="term" value="P:signal transduction"/>
    <property type="evidence" value="ECO:0007669"/>
    <property type="project" value="InterPro"/>
</dbReference>
<evidence type="ECO:0000313" key="8">
    <source>
        <dbReference type="EMBL" id="KAB5556246.1"/>
    </source>
</evidence>
<dbReference type="SMART" id="SM00255">
    <property type="entry name" value="TIR"/>
    <property type="match status" value="1"/>
</dbReference>